<dbReference type="AlphaFoldDB" id="A0A1Z1MD75"/>
<dbReference type="GO" id="GO:0009507">
    <property type="term" value="C:chloroplast"/>
    <property type="evidence" value="ECO:0007669"/>
    <property type="project" value="UniProtKB-SubCell"/>
</dbReference>
<dbReference type="Gene3D" id="3.30.930.10">
    <property type="entry name" value="Bira Bifunctional Protein, Domain 2"/>
    <property type="match status" value="1"/>
</dbReference>
<feature type="binding site" evidence="5">
    <location>
        <position position="124"/>
    </location>
    <ligand>
        <name>L-histidine</name>
        <dbReference type="ChEBI" id="CHEBI:57595"/>
    </ligand>
</feature>
<gene>
    <name evidence="7" type="primary">syh</name>
    <name evidence="4" type="synonym">hisS</name>
</gene>
<comment type="similarity">
    <text evidence="1 4">Belongs to the class-II aminoacyl-tRNA synthetase family.</text>
</comment>
<keyword evidence="7" id="KW-0934">Plastid</keyword>
<dbReference type="InterPro" id="IPR045864">
    <property type="entry name" value="aa-tRNA-synth_II/BPL/LPL"/>
</dbReference>
<keyword evidence="4 7" id="KW-0436">Ligase</keyword>
<dbReference type="GO" id="GO:0006427">
    <property type="term" value="P:histidyl-tRNA aminoacylation"/>
    <property type="evidence" value="ECO:0007669"/>
    <property type="project" value="UniProtKB-UniRule"/>
</dbReference>
<evidence type="ECO:0000256" key="4">
    <source>
        <dbReference type="HAMAP-Rule" id="MF_00127"/>
    </source>
</evidence>
<dbReference type="EMBL" id="MF101429">
    <property type="protein sequence ID" value="ARW63822.1"/>
    <property type="molecule type" value="Genomic_DNA"/>
</dbReference>
<comment type="subcellular location">
    <subcellularLocation>
        <location evidence="4">Plastid</location>
        <location evidence="4">Chloroplast</location>
    </subcellularLocation>
</comment>
<dbReference type="InterPro" id="IPR015807">
    <property type="entry name" value="His-tRNA-ligase"/>
</dbReference>
<dbReference type="PROSITE" id="PS50862">
    <property type="entry name" value="AA_TRNA_LIGASE_II"/>
    <property type="match status" value="1"/>
</dbReference>
<dbReference type="InterPro" id="IPR041715">
    <property type="entry name" value="HisRS-like_core"/>
</dbReference>
<dbReference type="NCBIfam" id="TIGR00442">
    <property type="entry name" value="hisS"/>
    <property type="match status" value="1"/>
</dbReference>
<comment type="catalytic activity">
    <reaction evidence="3 4">
        <text>tRNA(His) + L-histidine + ATP = L-histidyl-tRNA(His) + AMP + diphosphate + H(+)</text>
        <dbReference type="Rhea" id="RHEA:17313"/>
        <dbReference type="Rhea" id="RHEA-COMP:9665"/>
        <dbReference type="Rhea" id="RHEA-COMP:9689"/>
        <dbReference type="ChEBI" id="CHEBI:15378"/>
        <dbReference type="ChEBI" id="CHEBI:30616"/>
        <dbReference type="ChEBI" id="CHEBI:33019"/>
        <dbReference type="ChEBI" id="CHEBI:57595"/>
        <dbReference type="ChEBI" id="CHEBI:78442"/>
        <dbReference type="ChEBI" id="CHEBI:78527"/>
        <dbReference type="ChEBI" id="CHEBI:456215"/>
        <dbReference type="EC" id="6.1.1.21"/>
    </reaction>
</comment>
<evidence type="ECO:0000313" key="7">
    <source>
        <dbReference type="EMBL" id="ARW63822.1"/>
    </source>
</evidence>
<evidence type="ECO:0000256" key="5">
    <source>
        <dbReference type="PIRSR" id="PIRSR001549-1"/>
    </source>
</evidence>
<feature type="binding site" evidence="5">
    <location>
        <position position="128"/>
    </location>
    <ligand>
        <name>L-histidine</name>
        <dbReference type="ChEBI" id="CHEBI:57595"/>
    </ligand>
</feature>
<dbReference type="EC" id="6.1.1.21" evidence="4"/>
<dbReference type="SUPFAM" id="SSF55681">
    <property type="entry name" value="Class II aaRS and biotin synthetases"/>
    <property type="match status" value="1"/>
</dbReference>
<dbReference type="Gene3D" id="3.40.50.800">
    <property type="entry name" value="Anticodon-binding domain"/>
    <property type="match status" value="1"/>
</dbReference>
<name>A0A1Z1MD75_9FLOR</name>
<dbReference type="GO" id="GO:0004821">
    <property type="term" value="F:histidine-tRNA ligase activity"/>
    <property type="evidence" value="ECO:0007669"/>
    <property type="project" value="UniProtKB-UniRule"/>
</dbReference>
<feature type="binding site" evidence="5">
    <location>
        <begin position="259"/>
        <end position="260"/>
    </location>
    <ligand>
        <name>L-histidine</name>
        <dbReference type="ChEBI" id="CHEBI:57595"/>
    </ligand>
</feature>
<geneLocation type="chloroplast" evidence="7"/>
<dbReference type="Pfam" id="PF13393">
    <property type="entry name" value="tRNA-synt_His"/>
    <property type="match status" value="1"/>
</dbReference>
<dbReference type="CDD" id="cd00773">
    <property type="entry name" value="HisRS-like_core"/>
    <property type="match status" value="1"/>
</dbReference>
<proteinExistence type="inferred from homology"/>
<dbReference type="InterPro" id="IPR036621">
    <property type="entry name" value="Anticodon-bd_dom_sf"/>
</dbReference>
<sequence length="420" mass="49360">MQPIRGTKDILPHDIEQWQRIYKTVKGILTQTSYNEIRTPIIENTELFIRSIGNFTDIVNKEMYTFDDQGKRTITLRPEGTAGIARAFISNKLYLKNKINRLWYLGPMFRYERPQKGRQRQFHQLGIECIGSTMPIADVEVIRLAMKILRQLNLTNWILEINSIGNIIDRKTYTNALIEYLNKYQDDLDPDSQIRLTENPLRILDSKNIKTQEILINSPKLRDYLNPESLEHFHSVCRQLDALKIKYKINDNLVRGLDYYNYTAFEIKTLNTNQQNTICGGGRYDELIKQLGGPYTPSVGWAMGMERLIITLQKERYINDKIKSIYVISSSICESDSFWYVIKIIDKYNLKFEIDLSSNNLNKQLRRANQVGASICFILKNDEVKNKYITIKWMETHIQQKIHLSQFENYLKYLKNNLNT</sequence>
<feature type="binding site" evidence="5">
    <location>
        <position position="255"/>
    </location>
    <ligand>
        <name>L-histidine</name>
        <dbReference type="ChEBI" id="CHEBI:57595"/>
    </ligand>
</feature>
<keyword evidence="7" id="KW-0150">Chloroplast</keyword>
<organism evidence="7">
    <name type="scientific">Chondria sp.</name>
    <name type="common">in: red algae</name>
    <dbReference type="NCBI Taxonomy" id="1982705"/>
    <lineage>
        <taxon>Eukaryota</taxon>
        <taxon>Rhodophyta</taxon>
        <taxon>Florideophyceae</taxon>
        <taxon>Rhodymeniophycidae</taxon>
        <taxon>Ceramiales</taxon>
        <taxon>Rhodomelaceae</taxon>
        <taxon>Chondrieae</taxon>
        <taxon>Chondria</taxon>
    </lineage>
</organism>
<keyword evidence="4" id="KW-0030">Aminoacyl-tRNA synthetase</keyword>
<evidence type="ECO:0000259" key="6">
    <source>
        <dbReference type="PROSITE" id="PS50862"/>
    </source>
</evidence>
<keyword evidence="2 4" id="KW-0547">Nucleotide-binding</keyword>
<evidence type="ECO:0000256" key="1">
    <source>
        <dbReference type="ARBA" id="ARBA00008226"/>
    </source>
</evidence>
<dbReference type="InterPro" id="IPR004516">
    <property type="entry name" value="HisRS/HisZ"/>
</dbReference>
<keyword evidence="4" id="KW-0067">ATP-binding</keyword>
<protein>
    <recommendedName>
        <fullName evidence="4">Histidine--tRNA ligase, chloroplastic</fullName>
        <ecNumber evidence="4">6.1.1.21</ecNumber>
    </recommendedName>
    <alternativeName>
        <fullName evidence="4">Histidyl-tRNA synthetase</fullName>
        <shortName evidence="4">HisRS</shortName>
    </alternativeName>
</protein>
<evidence type="ECO:0000256" key="2">
    <source>
        <dbReference type="ARBA" id="ARBA00022741"/>
    </source>
</evidence>
<dbReference type="PANTHER" id="PTHR43707">
    <property type="entry name" value="HISTIDYL-TRNA SYNTHETASE"/>
    <property type="match status" value="1"/>
</dbReference>
<keyword evidence="4" id="KW-0648">Protein biosynthesis</keyword>
<feature type="domain" description="Aminoacyl-transfer RNA synthetases class-II family profile" evidence="6">
    <location>
        <begin position="1"/>
        <end position="320"/>
    </location>
</feature>
<dbReference type="GO" id="GO:0005524">
    <property type="term" value="F:ATP binding"/>
    <property type="evidence" value="ECO:0007669"/>
    <property type="project" value="UniProtKB-UniRule"/>
</dbReference>
<reference evidence="7" key="1">
    <citation type="journal article" date="2017" name="J. Phycol.">
        <title>Analysis of chloroplast genomes and a supermatrix inform reclassification of the Rhodomelaceae (Rhodophyta).</title>
        <authorList>
            <person name="Diaz-Tapia P."/>
            <person name="Maggs C.A."/>
            <person name="West J.A."/>
            <person name="Verbruggen H."/>
        </authorList>
    </citation>
    <scope>NUCLEOTIDE SEQUENCE</scope>
    <source>
        <strain evidence="7">PD620</strain>
    </source>
</reference>
<dbReference type="PIRSF" id="PIRSF001549">
    <property type="entry name" value="His-tRNA_synth"/>
    <property type="match status" value="1"/>
</dbReference>
<feature type="binding site" evidence="5">
    <location>
        <begin position="79"/>
        <end position="81"/>
    </location>
    <ligand>
        <name>L-histidine</name>
        <dbReference type="ChEBI" id="CHEBI:57595"/>
    </ligand>
</feature>
<dbReference type="InterPro" id="IPR004154">
    <property type="entry name" value="Anticodon-bd"/>
</dbReference>
<dbReference type="Pfam" id="PF03129">
    <property type="entry name" value="HGTP_anticodon"/>
    <property type="match status" value="1"/>
</dbReference>
<feature type="binding site" evidence="5">
    <location>
        <position position="110"/>
    </location>
    <ligand>
        <name>L-histidine</name>
        <dbReference type="ChEBI" id="CHEBI:57595"/>
    </ligand>
</feature>
<dbReference type="SUPFAM" id="SSF52954">
    <property type="entry name" value="Class II aaRS ABD-related"/>
    <property type="match status" value="1"/>
</dbReference>
<dbReference type="PANTHER" id="PTHR43707:SF1">
    <property type="entry name" value="HISTIDINE--TRNA LIGASE, MITOCHONDRIAL-RELATED"/>
    <property type="match status" value="1"/>
</dbReference>
<dbReference type="InterPro" id="IPR006195">
    <property type="entry name" value="aa-tRNA-synth_II"/>
</dbReference>
<accession>A0A1Z1MD75</accession>
<dbReference type="HAMAP" id="MF_00127">
    <property type="entry name" value="His_tRNA_synth"/>
    <property type="match status" value="1"/>
</dbReference>
<evidence type="ECO:0000256" key="3">
    <source>
        <dbReference type="ARBA" id="ARBA00047639"/>
    </source>
</evidence>